<keyword evidence="2" id="KW-1185">Reference proteome</keyword>
<protein>
    <submittedName>
        <fullName evidence="1">Uncharacterized protein</fullName>
    </submittedName>
</protein>
<comment type="caution">
    <text evidence="1">The sequence shown here is derived from an EMBL/GenBank/DDBJ whole genome shotgun (WGS) entry which is preliminary data.</text>
</comment>
<dbReference type="RefSeq" id="WP_165502716.1">
    <property type="nucleotide sequence ID" value="NZ_CAACUY010000013.1"/>
</dbReference>
<name>A0ABW2Y3L4_9ACTN</name>
<dbReference type="EMBL" id="JBHTGP010000041">
    <property type="protein sequence ID" value="MFD0692438.1"/>
    <property type="molecule type" value="Genomic_DNA"/>
</dbReference>
<evidence type="ECO:0000313" key="2">
    <source>
        <dbReference type="Proteomes" id="UP001597063"/>
    </source>
</evidence>
<gene>
    <name evidence="1" type="ORF">ACFQZM_48695</name>
</gene>
<proteinExistence type="predicted"/>
<dbReference type="Proteomes" id="UP001597063">
    <property type="component" value="Unassembled WGS sequence"/>
</dbReference>
<accession>A0ABW2Y3L4</accession>
<evidence type="ECO:0000313" key="1">
    <source>
        <dbReference type="EMBL" id="MFD0692438.1"/>
    </source>
</evidence>
<sequence>MQVGSTPCDVRVELPWLIDQATKTIPVVGGWLWFAIADPHPGPAALGHNWSFAAILVGMAVRGVRGPLEGTDRSHWTVIPFVHVGPLRFGMAHDDVVAALGGVEGHVGAEDVGLVMRAQRTADMLLTRPVFVARE</sequence>
<organism evidence="1 2">
    <name type="scientific">Actinomadura fibrosa</name>
    <dbReference type="NCBI Taxonomy" id="111802"/>
    <lineage>
        <taxon>Bacteria</taxon>
        <taxon>Bacillati</taxon>
        <taxon>Actinomycetota</taxon>
        <taxon>Actinomycetes</taxon>
        <taxon>Streptosporangiales</taxon>
        <taxon>Thermomonosporaceae</taxon>
        <taxon>Actinomadura</taxon>
    </lineage>
</organism>
<reference evidence="2" key="1">
    <citation type="journal article" date="2019" name="Int. J. Syst. Evol. Microbiol.">
        <title>The Global Catalogue of Microorganisms (GCM) 10K type strain sequencing project: providing services to taxonomists for standard genome sequencing and annotation.</title>
        <authorList>
            <consortium name="The Broad Institute Genomics Platform"/>
            <consortium name="The Broad Institute Genome Sequencing Center for Infectious Disease"/>
            <person name="Wu L."/>
            <person name="Ma J."/>
        </authorList>
    </citation>
    <scope>NUCLEOTIDE SEQUENCE [LARGE SCALE GENOMIC DNA]</scope>
    <source>
        <strain evidence="2">JCM 9371</strain>
    </source>
</reference>